<reference evidence="2 3" key="1">
    <citation type="submission" date="2018-07" db="EMBL/GenBank/DDBJ databases">
        <title>Complete genome sequence of Psychrobacillus sp. PB01, isolated from iceberg, and comparative genome analysis of Psychrobacillus strains.</title>
        <authorList>
            <person name="Lee P.C."/>
        </authorList>
    </citation>
    <scope>NUCLEOTIDE SEQUENCE [LARGE SCALE GENOMIC DNA]</scope>
    <source>
        <strain evidence="2 3">PB01</strain>
    </source>
</reference>
<keyword evidence="1" id="KW-0472">Membrane</keyword>
<dbReference type="RefSeq" id="WP_151700331.1">
    <property type="nucleotide sequence ID" value="NZ_CP031223.1"/>
</dbReference>
<keyword evidence="1" id="KW-0812">Transmembrane</keyword>
<dbReference type="OrthoDB" id="2966427at2"/>
<evidence type="ECO:0000313" key="2">
    <source>
        <dbReference type="EMBL" id="QFF99416.1"/>
    </source>
</evidence>
<feature type="transmembrane region" description="Helical" evidence="1">
    <location>
        <begin position="112"/>
        <end position="133"/>
    </location>
</feature>
<keyword evidence="3" id="KW-1185">Reference proteome</keyword>
<feature type="transmembrane region" description="Helical" evidence="1">
    <location>
        <begin position="51"/>
        <end position="72"/>
    </location>
</feature>
<keyword evidence="1" id="KW-1133">Transmembrane helix</keyword>
<accession>A0A5J6SNA4</accession>
<sequence>MKLNGLSVSTSFVAALLCIFFLKMMEFFHFIKWNPIGYADKLEVFSKSKDYWKWIILFIGLWCFCIILYYISLIFIKIPVSISSLALGIILAVALEWLFLDKISVSKTIKHLSIPFICIVVMLLRFLMESAIFHMQDNPLSK</sequence>
<organism evidence="2 3">
    <name type="scientific">Psychrobacillus glaciei</name>
    <dbReference type="NCBI Taxonomy" id="2283160"/>
    <lineage>
        <taxon>Bacteria</taxon>
        <taxon>Bacillati</taxon>
        <taxon>Bacillota</taxon>
        <taxon>Bacilli</taxon>
        <taxon>Bacillales</taxon>
        <taxon>Bacillaceae</taxon>
        <taxon>Psychrobacillus</taxon>
    </lineage>
</organism>
<protein>
    <submittedName>
        <fullName evidence="2">Uncharacterized protein</fullName>
    </submittedName>
</protein>
<name>A0A5J6SNA4_9BACI</name>
<dbReference type="Proteomes" id="UP000325517">
    <property type="component" value="Chromosome"/>
</dbReference>
<evidence type="ECO:0000313" key="3">
    <source>
        <dbReference type="Proteomes" id="UP000325517"/>
    </source>
</evidence>
<proteinExistence type="predicted"/>
<dbReference type="KEGG" id="psyo:PB01_11595"/>
<gene>
    <name evidence="2" type="ORF">PB01_11595</name>
</gene>
<evidence type="ECO:0000256" key="1">
    <source>
        <dbReference type="SAM" id="Phobius"/>
    </source>
</evidence>
<dbReference type="AlphaFoldDB" id="A0A5J6SNA4"/>
<dbReference type="EMBL" id="CP031223">
    <property type="protein sequence ID" value="QFF99416.1"/>
    <property type="molecule type" value="Genomic_DNA"/>
</dbReference>
<feature type="transmembrane region" description="Helical" evidence="1">
    <location>
        <begin position="78"/>
        <end position="100"/>
    </location>
</feature>